<feature type="compositionally biased region" description="Basic and acidic residues" evidence="1">
    <location>
        <begin position="11"/>
        <end position="27"/>
    </location>
</feature>
<dbReference type="PANTHER" id="PTHR28086:SF1">
    <property type="entry name" value="CU(2+) SUPPRESSING AND BLEOMYCIN SENSITIVE PROTEIN 1"/>
    <property type="match status" value="1"/>
</dbReference>
<proteinExistence type="predicted"/>
<dbReference type="Pfam" id="PF10303">
    <property type="entry name" value="DUF2408"/>
    <property type="match status" value="1"/>
</dbReference>
<sequence length="372" mass="40417">MASESEQVRASGERSPQHDVHTEKEETGISVGEKAPAGGTEAVEPAAVTGGGRDVQGSLRAVAEIAAGAAGAATGEEGHGQQSIDEVPSHLAPSLVGTYKTLAGIRRKLLQMRADKTPHTADDIRKYQQMVDAIDSKRADGIFGGSLKVGNIPPGQGAMRELMDAVYDLIGSLMDTSSEMNAEVNHIYKTLKGIARKLDKMQRDKSYSLEDLQHYQQMVDAIDRRRIESDGIFAGSKDNVPAGQAQCSAALAECYRRIEKLKETTHELSPEVRNIVNQLNGIKKKLEKVKDQPHTMAELRQYQGQLHAIERNRHEGVFAGSPQTRIPAGQAVCAELLGECYELLMQLKDTAVDALETETSIMLQVEVQPQPA</sequence>
<dbReference type="InterPro" id="IPR018810">
    <property type="entry name" value="UPF0662"/>
</dbReference>
<evidence type="ECO:0000313" key="3">
    <source>
        <dbReference type="Proteomes" id="UP000265515"/>
    </source>
</evidence>
<dbReference type="STRING" id="69332.A0A388KXL0"/>
<feature type="region of interest" description="Disordered" evidence="1">
    <location>
        <begin position="1"/>
        <end position="51"/>
    </location>
</feature>
<dbReference type="Proteomes" id="UP000265515">
    <property type="component" value="Unassembled WGS sequence"/>
</dbReference>
<comment type="caution">
    <text evidence="2">The sequence shown here is derived from an EMBL/GenBank/DDBJ whole genome shotgun (WGS) entry which is preliminary data.</text>
</comment>
<dbReference type="AlphaFoldDB" id="A0A388KXL0"/>
<dbReference type="Gramene" id="GBG74787">
    <property type="protein sequence ID" value="GBG74787"/>
    <property type="gene ID" value="CBR_g19299"/>
</dbReference>
<dbReference type="EMBL" id="BFEA01000210">
    <property type="protein sequence ID" value="GBG74787.1"/>
    <property type="molecule type" value="Genomic_DNA"/>
</dbReference>
<dbReference type="GO" id="GO:0005737">
    <property type="term" value="C:cytoplasm"/>
    <property type="evidence" value="ECO:0007669"/>
    <property type="project" value="TreeGrafter"/>
</dbReference>
<reference evidence="2 3" key="1">
    <citation type="journal article" date="2018" name="Cell">
        <title>The Chara Genome: Secondary Complexity and Implications for Plant Terrestrialization.</title>
        <authorList>
            <person name="Nishiyama T."/>
            <person name="Sakayama H."/>
            <person name="Vries J.D."/>
            <person name="Buschmann H."/>
            <person name="Saint-Marcoux D."/>
            <person name="Ullrich K.K."/>
            <person name="Haas F.B."/>
            <person name="Vanderstraeten L."/>
            <person name="Becker D."/>
            <person name="Lang D."/>
            <person name="Vosolsobe S."/>
            <person name="Rombauts S."/>
            <person name="Wilhelmsson P.K.I."/>
            <person name="Janitza P."/>
            <person name="Kern R."/>
            <person name="Heyl A."/>
            <person name="Rumpler F."/>
            <person name="Villalobos L.I.A.C."/>
            <person name="Clay J.M."/>
            <person name="Skokan R."/>
            <person name="Toyoda A."/>
            <person name="Suzuki Y."/>
            <person name="Kagoshima H."/>
            <person name="Schijlen E."/>
            <person name="Tajeshwar N."/>
            <person name="Catarino B."/>
            <person name="Hetherington A.J."/>
            <person name="Saltykova A."/>
            <person name="Bonnot C."/>
            <person name="Breuninger H."/>
            <person name="Symeonidi A."/>
            <person name="Radhakrishnan G.V."/>
            <person name="Van Nieuwerburgh F."/>
            <person name="Deforce D."/>
            <person name="Chang C."/>
            <person name="Karol K.G."/>
            <person name="Hedrich R."/>
            <person name="Ulvskov P."/>
            <person name="Glockner G."/>
            <person name="Delwiche C.F."/>
            <person name="Petrasek J."/>
            <person name="Van de Peer Y."/>
            <person name="Friml J."/>
            <person name="Beilby M."/>
            <person name="Dolan L."/>
            <person name="Kohara Y."/>
            <person name="Sugano S."/>
            <person name="Fujiyama A."/>
            <person name="Delaux P.-M."/>
            <person name="Quint M."/>
            <person name="TheiBen G."/>
            <person name="Hagemann M."/>
            <person name="Harholt J."/>
            <person name="Dunand C."/>
            <person name="Zachgo S."/>
            <person name="Langdale J."/>
            <person name="Maumus F."/>
            <person name="Straeten D.V.D."/>
            <person name="Gould S.B."/>
            <person name="Rensing S.A."/>
        </authorList>
    </citation>
    <scope>NUCLEOTIDE SEQUENCE [LARGE SCALE GENOMIC DNA]</scope>
    <source>
        <strain evidence="2 3">S276</strain>
    </source>
</reference>
<dbReference type="GO" id="GO:0005634">
    <property type="term" value="C:nucleus"/>
    <property type="evidence" value="ECO:0007669"/>
    <property type="project" value="TreeGrafter"/>
</dbReference>
<keyword evidence="3" id="KW-1185">Reference proteome</keyword>
<evidence type="ECO:0000313" key="2">
    <source>
        <dbReference type="EMBL" id="GBG74787.1"/>
    </source>
</evidence>
<organism evidence="2 3">
    <name type="scientific">Chara braunii</name>
    <name type="common">Braun's stonewort</name>
    <dbReference type="NCBI Taxonomy" id="69332"/>
    <lineage>
        <taxon>Eukaryota</taxon>
        <taxon>Viridiplantae</taxon>
        <taxon>Streptophyta</taxon>
        <taxon>Charophyceae</taxon>
        <taxon>Charales</taxon>
        <taxon>Characeae</taxon>
        <taxon>Chara</taxon>
    </lineage>
</organism>
<dbReference type="OrthoDB" id="2011986at2759"/>
<dbReference type="PANTHER" id="PTHR28086">
    <property type="entry name" value="UPF0662 PROTEIN YPL260W"/>
    <property type="match status" value="1"/>
</dbReference>
<evidence type="ECO:0000256" key="1">
    <source>
        <dbReference type="SAM" id="MobiDB-lite"/>
    </source>
</evidence>
<protein>
    <submittedName>
        <fullName evidence="2">Uncharacterized protein</fullName>
    </submittedName>
</protein>
<accession>A0A388KXL0</accession>
<name>A0A388KXL0_CHABU</name>
<gene>
    <name evidence="2" type="ORF">CBR_g19299</name>
</gene>